<feature type="region of interest" description="Disordered" evidence="2">
    <location>
        <begin position="100"/>
        <end position="138"/>
    </location>
</feature>
<keyword evidence="4" id="KW-1185">Reference proteome</keyword>
<dbReference type="OrthoDB" id="8251696at2759"/>
<accession>A0A8J2J8Q6</accession>
<feature type="coiled-coil region" evidence="1">
    <location>
        <begin position="176"/>
        <end position="228"/>
    </location>
</feature>
<protein>
    <submittedName>
        <fullName evidence="3">Uncharacterized protein</fullName>
    </submittedName>
</protein>
<evidence type="ECO:0000256" key="2">
    <source>
        <dbReference type="SAM" id="MobiDB-lite"/>
    </source>
</evidence>
<proteinExistence type="predicted"/>
<organism evidence="3 4">
    <name type="scientific">Allacma fusca</name>
    <dbReference type="NCBI Taxonomy" id="39272"/>
    <lineage>
        <taxon>Eukaryota</taxon>
        <taxon>Metazoa</taxon>
        <taxon>Ecdysozoa</taxon>
        <taxon>Arthropoda</taxon>
        <taxon>Hexapoda</taxon>
        <taxon>Collembola</taxon>
        <taxon>Symphypleona</taxon>
        <taxon>Sminthuridae</taxon>
        <taxon>Allacma</taxon>
    </lineage>
</organism>
<feature type="region of interest" description="Disordered" evidence="2">
    <location>
        <begin position="1"/>
        <end position="26"/>
    </location>
</feature>
<sequence length="258" mass="30293">MPARKSPGSSHQVCKTPKEKKPKKERFGFNIEKDIRLLKTAIALNPWQLGDDKWTQLKQQELKSKTGTEEQQTERGKLIEQIISIVEECKAEINEQFGADESYLQESENEVTEVDKVPEKDASQVSRPQQIRKERQEAYKSRNDTFLEYQKDLAMSPVRKRRSRSKFSEDEMIWNKNEHDMRMEEMKQLLDEKKHEATFALESERIRIEKARLDIEQQKEARMADENRRSYELSMAQVGIQKTMCDLVNAVAKALNKE</sequence>
<reference evidence="3" key="1">
    <citation type="submission" date="2021-06" db="EMBL/GenBank/DDBJ databases">
        <authorList>
            <person name="Hodson N. C."/>
            <person name="Mongue J. A."/>
            <person name="Jaron S. K."/>
        </authorList>
    </citation>
    <scope>NUCLEOTIDE SEQUENCE</scope>
</reference>
<dbReference type="Proteomes" id="UP000708208">
    <property type="component" value="Unassembled WGS sequence"/>
</dbReference>
<dbReference type="EMBL" id="CAJVCH010027705">
    <property type="protein sequence ID" value="CAG7702855.1"/>
    <property type="molecule type" value="Genomic_DNA"/>
</dbReference>
<feature type="compositionally biased region" description="Basic and acidic residues" evidence="2">
    <location>
        <begin position="113"/>
        <end position="122"/>
    </location>
</feature>
<evidence type="ECO:0000256" key="1">
    <source>
        <dbReference type="SAM" id="Coils"/>
    </source>
</evidence>
<evidence type="ECO:0000313" key="4">
    <source>
        <dbReference type="Proteomes" id="UP000708208"/>
    </source>
</evidence>
<keyword evidence="1" id="KW-0175">Coiled coil</keyword>
<evidence type="ECO:0000313" key="3">
    <source>
        <dbReference type="EMBL" id="CAG7702855.1"/>
    </source>
</evidence>
<gene>
    <name evidence="3" type="ORF">AFUS01_LOCUS4444</name>
</gene>
<dbReference type="AlphaFoldDB" id="A0A8J2J8Q6"/>
<comment type="caution">
    <text evidence="3">The sequence shown here is derived from an EMBL/GenBank/DDBJ whole genome shotgun (WGS) entry which is preliminary data.</text>
</comment>
<name>A0A8J2J8Q6_9HEXA</name>